<dbReference type="SUPFAM" id="SSF53098">
    <property type="entry name" value="Ribonuclease H-like"/>
    <property type="match status" value="1"/>
</dbReference>
<reference evidence="2 3" key="1">
    <citation type="submission" date="2017-06" db="EMBL/GenBank/DDBJ databases">
        <authorList>
            <person name="Kim H.J."/>
            <person name="Triplett B.A."/>
        </authorList>
    </citation>
    <scope>NUCLEOTIDE SEQUENCE [LARGE SCALE GENOMIC DNA]</scope>
    <source>
        <strain evidence="2">FRACA_ARgP5</strain>
    </source>
</reference>
<dbReference type="PANTHER" id="PTHR33627:SF1">
    <property type="entry name" value="TRANSPOSASE"/>
    <property type="match status" value="1"/>
</dbReference>
<dbReference type="InterPro" id="IPR039365">
    <property type="entry name" value="IS701-like"/>
</dbReference>
<evidence type="ECO:0000313" key="2">
    <source>
        <dbReference type="EMBL" id="SNQ50557.1"/>
    </source>
</evidence>
<evidence type="ECO:0000313" key="3">
    <source>
        <dbReference type="Proteomes" id="UP000234331"/>
    </source>
</evidence>
<dbReference type="Pfam" id="PF13546">
    <property type="entry name" value="DDE_5"/>
    <property type="match status" value="1"/>
</dbReference>
<protein>
    <submittedName>
        <fullName evidence="2">Transposase</fullName>
    </submittedName>
</protein>
<keyword evidence="3" id="KW-1185">Reference proteome</keyword>
<dbReference type="PANTHER" id="PTHR33627">
    <property type="entry name" value="TRANSPOSASE"/>
    <property type="match status" value="1"/>
</dbReference>
<dbReference type="InterPro" id="IPR012337">
    <property type="entry name" value="RNaseH-like_sf"/>
</dbReference>
<dbReference type="Proteomes" id="UP000234331">
    <property type="component" value="Unassembled WGS sequence"/>
</dbReference>
<dbReference type="AlphaFoldDB" id="A0A2I2KY22"/>
<sequence length="442" mass="49461">MTTREDQPVAVCPSVDPDGWLEAFEGLAGRLDRRFARPESRRRMRRFLRGLMAGLPRVNCWTLAEYAGEASPGGMQHFLAEAVWDDDGLRADLRDYVVERLGDPEAVFVFDETGDVKKGSMTVGVQRQYTGTAGRIENAQVAVYLTYATPTGHAFLDNALYMPRSWMADPERRRAAGVPDDLTFQTKPALARRLVETALDAGVPGRWATGDEVYGNDPALRATLARRELGYVLAVAKTHQIDTKAGRRKAIDLAVTLPATAWNRISAGSGAKGQRLYDWALIATTGQDLPGQHHLLIRRNITTGEYAFYRTHHPTPVPLATYVRVAGIRWNVEDDFQSSKELAALDEHQVRRWTSWHRWTLLAMLAHAFLAVTTARAHDTEPADGLIPLTVNEVRHLIIQLAMPRPAPAAGFVLAWSWWRRRHQARAQASHYHRQAAALQLN</sequence>
<name>A0A2I2KY22_9ACTN</name>
<dbReference type="EMBL" id="FZMO01000425">
    <property type="protein sequence ID" value="SNQ50557.1"/>
    <property type="molecule type" value="Genomic_DNA"/>
</dbReference>
<dbReference type="NCBIfam" id="NF033540">
    <property type="entry name" value="transpos_IS701"/>
    <property type="match status" value="1"/>
</dbReference>
<accession>A0A2I2KY22</accession>
<feature type="domain" description="Transposase IS701-like DDE" evidence="1">
    <location>
        <begin position="33"/>
        <end position="239"/>
    </location>
</feature>
<organism evidence="2 3">
    <name type="scientific">Frankia canadensis</name>
    <dbReference type="NCBI Taxonomy" id="1836972"/>
    <lineage>
        <taxon>Bacteria</taxon>
        <taxon>Bacillati</taxon>
        <taxon>Actinomycetota</taxon>
        <taxon>Actinomycetes</taxon>
        <taxon>Frankiales</taxon>
        <taxon>Frankiaceae</taxon>
        <taxon>Frankia</taxon>
    </lineage>
</organism>
<dbReference type="InterPro" id="IPR038721">
    <property type="entry name" value="IS701-like_DDE_dom"/>
</dbReference>
<evidence type="ECO:0000259" key="1">
    <source>
        <dbReference type="Pfam" id="PF13546"/>
    </source>
</evidence>
<proteinExistence type="predicted"/>
<gene>
    <name evidence="2" type="ORF">FRACA_4810001</name>
</gene>